<keyword evidence="4" id="KW-0436">Ligase</keyword>
<comment type="caution">
    <text evidence="4">The sequence shown here is derived from an EMBL/GenBank/DDBJ whole genome shotgun (WGS) entry which is preliminary data.</text>
</comment>
<evidence type="ECO:0000256" key="1">
    <source>
        <dbReference type="ARBA" id="ARBA00004752"/>
    </source>
</evidence>
<protein>
    <submittedName>
        <fullName evidence="4">Mur ligase middle domain protein</fullName>
    </submittedName>
</protein>
<dbReference type="InterPro" id="IPR004101">
    <property type="entry name" value="Mur_ligase_C"/>
</dbReference>
<name>C0GJA4_DETAL</name>
<evidence type="ECO:0000313" key="4">
    <source>
        <dbReference type="EMBL" id="EEG76589.1"/>
    </source>
</evidence>
<dbReference type="eggNOG" id="COG0769">
    <property type="taxonomic scope" value="Bacteria"/>
</dbReference>
<dbReference type="RefSeq" id="WP_008518091.1">
    <property type="nucleotide sequence ID" value="NZ_ACJM01000015.1"/>
</dbReference>
<dbReference type="Proteomes" id="UP000006443">
    <property type="component" value="Unassembled WGS sequence"/>
</dbReference>
<dbReference type="PANTHER" id="PTHR23135">
    <property type="entry name" value="MUR LIGASE FAMILY MEMBER"/>
    <property type="match status" value="1"/>
</dbReference>
<dbReference type="InterPro" id="IPR036615">
    <property type="entry name" value="Mur_ligase_C_dom_sf"/>
</dbReference>
<dbReference type="SUPFAM" id="SSF53623">
    <property type="entry name" value="MurD-like peptide ligases, catalytic domain"/>
    <property type="match status" value="1"/>
</dbReference>
<dbReference type="EMBL" id="ACJM01000015">
    <property type="protein sequence ID" value="EEG76589.1"/>
    <property type="molecule type" value="Genomic_DNA"/>
</dbReference>
<proteinExistence type="predicted"/>
<dbReference type="InterPro" id="IPR036565">
    <property type="entry name" value="Mur-like_cat_sf"/>
</dbReference>
<dbReference type="PANTHER" id="PTHR23135:SF4">
    <property type="entry name" value="UDP-N-ACETYLMURAMOYL-L-ALANYL-D-GLUTAMATE--2,6-DIAMINOPIMELATE LIGASE MURE HOMOLOG, CHLOROPLASTIC"/>
    <property type="match status" value="1"/>
</dbReference>
<sequence>MNNTFARPLIGVTGSSGKTSTILMLNSILEQCGNKPAMLESWKGPASFTKLVKNNTTGSRPLLAEVPVEALRQRQVKGEIFQCAALTNLTVDHLPACGTQERYHELKSEFFNQLPPSAKAVLNADDPRSLTLAGDGGLDTITFALHYPNAMIVAKNIRTKNFSSVFELSVNTDIPTFSNRVISPQTTKVHLPMLGEQNIYNALLAATLALLLDVDLESIARALGRFPGIRRNMEIISVDKALVLDDGARNPAAIRAALAGAKLLGKRRTLVLHGIYGKGGQTINRCNARELAHWLQQSPGSQLIVTRSMYHTKHKYQVRVSEEKTFLTELKESKTEAAYFPDLPDAVESILSHACEEDLILLLGGPVLDRAREIILQSIGENRTSLTLVPSGLGGIRTHSNLQPLAGNPT</sequence>
<dbReference type="GO" id="GO:0005524">
    <property type="term" value="F:ATP binding"/>
    <property type="evidence" value="ECO:0007669"/>
    <property type="project" value="InterPro"/>
</dbReference>
<dbReference type="GO" id="GO:0016881">
    <property type="term" value="F:acid-amino acid ligase activity"/>
    <property type="evidence" value="ECO:0007669"/>
    <property type="project" value="InterPro"/>
</dbReference>
<dbReference type="InterPro" id="IPR013221">
    <property type="entry name" value="Mur_ligase_cen"/>
</dbReference>
<dbReference type="Pfam" id="PF08245">
    <property type="entry name" value="Mur_ligase_M"/>
    <property type="match status" value="1"/>
</dbReference>
<feature type="domain" description="Mur ligase central" evidence="3">
    <location>
        <begin position="12"/>
        <end position="208"/>
    </location>
</feature>
<reference evidence="4 5" key="1">
    <citation type="submission" date="2009-02" db="EMBL/GenBank/DDBJ databases">
        <title>Sequencing of the draft genome and assembly of Dethiobacter alkaliphilus AHT 1.</title>
        <authorList>
            <consortium name="US DOE Joint Genome Institute (JGI-PGF)"/>
            <person name="Lucas S."/>
            <person name="Copeland A."/>
            <person name="Lapidus A."/>
            <person name="Glavina del Rio T."/>
            <person name="Dalin E."/>
            <person name="Tice H."/>
            <person name="Bruce D."/>
            <person name="Goodwin L."/>
            <person name="Pitluck S."/>
            <person name="Larimer F."/>
            <person name="Land M.L."/>
            <person name="Hauser L."/>
            <person name="Muyzer G."/>
        </authorList>
    </citation>
    <scope>NUCLEOTIDE SEQUENCE [LARGE SCALE GENOMIC DNA]</scope>
    <source>
        <strain evidence="4 5">AHT 1</strain>
    </source>
</reference>
<dbReference type="Pfam" id="PF02875">
    <property type="entry name" value="Mur_ligase_C"/>
    <property type="match status" value="1"/>
</dbReference>
<dbReference type="Gene3D" id="3.40.1190.10">
    <property type="entry name" value="Mur-like, catalytic domain"/>
    <property type="match status" value="1"/>
</dbReference>
<comment type="pathway">
    <text evidence="1">Cell wall biogenesis; peptidoglycan biosynthesis.</text>
</comment>
<dbReference type="STRING" id="555088.DealDRAFT_2563"/>
<dbReference type="Gene3D" id="3.90.190.20">
    <property type="entry name" value="Mur ligase, C-terminal domain"/>
    <property type="match status" value="1"/>
</dbReference>
<evidence type="ECO:0000313" key="5">
    <source>
        <dbReference type="Proteomes" id="UP000006443"/>
    </source>
</evidence>
<evidence type="ECO:0000259" key="2">
    <source>
        <dbReference type="Pfam" id="PF02875"/>
    </source>
</evidence>
<dbReference type="SUPFAM" id="SSF53244">
    <property type="entry name" value="MurD-like peptide ligases, peptide-binding domain"/>
    <property type="match status" value="1"/>
</dbReference>
<dbReference type="AlphaFoldDB" id="C0GJA4"/>
<organism evidence="4 5">
    <name type="scientific">Dethiobacter alkaliphilus AHT 1</name>
    <dbReference type="NCBI Taxonomy" id="555088"/>
    <lineage>
        <taxon>Bacteria</taxon>
        <taxon>Bacillati</taxon>
        <taxon>Bacillota</taxon>
        <taxon>Dethiobacteria</taxon>
        <taxon>Dethiobacterales</taxon>
        <taxon>Dethiobacteraceae</taxon>
        <taxon>Dethiobacter</taxon>
    </lineage>
</organism>
<accession>C0GJA4</accession>
<gene>
    <name evidence="4" type="ORF">DealDRAFT_2563</name>
</gene>
<feature type="domain" description="Mur ligase C-terminal" evidence="2">
    <location>
        <begin position="233"/>
        <end position="364"/>
    </location>
</feature>
<evidence type="ECO:0000259" key="3">
    <source>
        <dbReference type="Pfam" id="PF08245"/>
    </source>
</evidence>
<keyword evidence="5" id="KW-1185">Reference proteome</keyword>